<dbReference type="Proteomes" id="UP000027341">
    <property type="component" value="Unassembled WGS sequence"/>
</dbReference>
<accession>A0A067A0N9</accession>
<evidence type="ECO:0000313" key="2">
    <source>
        <dbReference type="Proteomes" id="UP000027341"/>
    </source>
</evidence>
<proteinExistence type="predicted"/>
<sequence>MPTQKHKQDTHPRLTDKQLAKLLELPKGADIRHLENHFEDSSHDIYVIQEPEVTSPSCVVKVLRTNALKNNAFWQLMNDCFNAGLIAQTACFYAIYPLIKEISPLTIPTLKQQIIEPADPDKPKQPALYITQVYFLEGKVSTEVTHEMVQDLAKHTACMHLTTSDHFGSIDEPIAPSLHDWPSHLKRILAKYMDKFPEIPEFTRQRLLNQIENTFQIDEFCLIMPDLRWDQFLTKKDRLFALTDLDAIVYGPREMEWVLLEYLLTPVQAEVFLKEYTQFLPVPDLTEVRDVYRTLLYMMNVLGSTDYEAWMKQPKLFNITGY</sequence>
<comment type="caution">
    <text evidence="1">The sequence shown here is derived from an EMBL/GenBank/DDBJ whole genome shotgun (WGS) entry which is preliminary data.</text>
</comment>
<dbReference type="STRING" id="28885.EI16_06475"/>
<dbReference type="AlphaFoldDB" id="A0A067A0N9"/>
<name>A0A067A0N9_HYDMR</name>
<evidence type="ECO:0008006" key="3">
    <source>
        <dbReference type="Google" id="ProtNLM"/>
    </source>
</evidence>
<dbReference type="RefSeq" id="WP_029911028.1">
    <property type="nucleotide sequence ID" value="NZ_AP020335.1"/>
</dbReference>
<organism evidence="1 2">
    <name type="scientific">Hydrogenovibrio marinus</name>
    <dbReference type="NCBI Taxonomy" id="28885"/>
    <lineage>
        <taxon>Bacteria</taxon>
        <taxon>Pseudomonadati</taxon>
        <taxon>Pseudomonadota</taxon>
        <taxon>Gammaproteobacteria</taxon>
        <taxon>Thiotrichales</taxon>
        <taxon>Piscirickettsiaceae</taxon>
        <taxon>Hydrogenovibrio</taxon>
    </lineage>
</organism>
<reference evidence="1 2" key="1">
    <citation type="submission" date="2014-04" db="EMBL/GenBank/DDBJ databases">
        <title>Draft genome sequence of Hydrogenovibrio marinus MH-110, a model organism for aerobic H2 metabolism.</title>
        <authorList>
            <person name="Cha H.J."/>
            <person name="Jo B.H."/>
            <person name="Hwang B.H."/>
        </authorList>
    </citation>
    <scope>NUCLEOTIDE SEQUENCE [LARGE SCALE GENOMIC DNA]</scope>
    <source>
        <strain evidence="1 2">MH-110</strain>
    </source>
</reference>
<keyword evidence="2" id="KW-1185">Reference proteome</keyword>
<protein>
    <recommendedName>
        <fullName evidence="3">Aminoglycoside phosphotransferase domain-containing protein</fullName>
    </recommendedName>
</protein>
<evidence type="ECO:0000313" key="1">
    <source>
        <dbReference type="EMBL" id="KDN95930.1"/>
    </source>
</evidence>
<dbReference type="SUPFAM" id="SSF56112">
    <property type="entry name" value="Protein kinase-like (PK-like)"/>
    <property type="match status" value="1"/>
</dbReference>
<dbReference type="InterPro" id="IPR011009">
    <property type="entry name" value="Kinase-like_dom_sf"/>
</dbReference>
<gene>
    <name evidence="1" type="ORF">EI16_06475</name>
</gene>
<dbReference type="EMBL" id="JMIU01000001">
    <property type="protein sequence ID" value="KDN95930.1"/>
    <property type="molecule type" value="Genomic_DNA"/>
</dbReference>